<keyword evidence="14" id="KW-1185">Reference proteome</keyword>
<evidence type="ECO:0000256" key="8">
    <source>
        <dbReference type="PROSITE-ProRule" id="PRU00169"/>
    </source>
</evidence>
<dbReference type="SMART" id="SM00388">
    <property type="entry name" value="HisKA"/>
    <property type="match status" value="1"/>
</dbReference>
<gene>
    <name evidence="13" type="ORF">H8Z83_16780</name>
</gene>
<evidence type="ECO:0000256" key="2">
    <source>
        <dbReference type="ARBA" id="ARBA00012438"/>
    </source>
</evidence>
<dbReference type="Proteomes" id="UP000620327">
    <property type="component" value="Unassembled WGS sequence"/>
</dbReference>
<keyword evidence="6" id="KW-0902">Two-component regulatory system</keyword>
<dbReference type="Gene3D" id="3.40.190.10">
    <property type="entry name" value="Periplasmic binding protein-like II"/>
    <property type="match status" value="4"/>
</dbReference>
<organism evidence="13 14">
    <name type="scientific">Dysosmobacter segnis</name>
    <dbReference type="NCBI Taxonomy" id="2763042"/>
    <lineage>
        <taxon>Bacteria</taxon>
        <taxon>Bacillati</taxon>
        <taxon>Bacillota</taxon>
        <taxon>Clostridia</taxon>
        <taxon>Eubacteriales</taxon>
        <taxon>Oscillospiraceae</taxon>
        <taxon>Dysosmobacter</taxon>
    </lineage>
</organism>
<dbReference type="Pfam" id="PF00072">
    <property type="entry name" value="Response_reg"/>
    <property type="match status" value="1"/>
</dbReference>
<evidence type="ECO:0000256" key="7">
    <source>
        <dbReference type="ARBA" id="ARBA00024867"/>
    </source>
</evidence>
<dbReference type="SMART" id="SM00448">
    <property type="entry name" value="REC"/>
    <property type="match status" value="1"/>
</dbReference>
<evidence type="ECO:0000256" key="1">
    <source>
        <dbReference type="ARBA" id="ARBA00000085"/>
    </source>
</evidence>
<keyword evidence="5" id="KW-0808">Transferase</keyword>
<evidence type="ECO:0000256" key="9">
    <source>
        <dbReference type="SAM" id="Phobius"/>
    </source>
</evidence>
<dbReference type="Gene3D" id="3.30.565.10">
    <property type="entry name" value="Histidine kinase-like ATPase, C-terminal domain"/>
    <property type="match status" value="1"/>
</dbReference>
<dbReference type="SMART" id="SM00387">
    <property type="entry name" value="HATPase_c"/>
    <property type="match status" value="1"/>
</dbReference>
<dbReference type="PRINTS" id="PR00344">
    <property type="entry name" value="BCTRLSENSOR"/>
</dbReference>
<dbReference type="PANTHER" id="PTHR45339:SF1">
    <property type="entry name" value="HYBRID SIGNAL TRANSDUCTION HISTIDINE KINASE J"/>
    <property type="match status" value="1"/>
</dbReference>
<feature type="transmembrane region" description="Helical" evidence="9">
    <location>
        <begin position="516"/>
        <end position="536"/>
    </location>
</feature>
<evidence type="ECO:0000256" key="6">
    <source>
        <dbReference type="ARBA" id="ARBA00023012"/>
    </source>
</evidence>
<evidence type="ECO:0000256" key="4">
    <source>
        <dbReference type="ARBA" id="ARBA00022553"/>
    </source>
</evidence>
<evidence type="ECO:0000313" key="14">
    <source>
        <dbReference type="Proteomes" id="UP000620327"/>
    </source>
</evidence>
<evidence type="ECO:0000256" key="10">
    <source>
        <dbReference type="SAM" id="SignalP"/>
    </source>
</evidence>
<keyword evidence="9" id="KW-1133">Transmembrane helix</keyword>
<dbReference type="InterPro" id="IPR004358">
    <property type="entry name" value="Sig_transdc_His_kin-like_C"/>
</dbReference>
<comment type="caution">
    <text evidence="13">The sequence shown here is derived from an EMBL/GenBank/DDBJ whole genome shotgun (WGS) entry which is preliminary data.</text>
</comment>
<evidence type="ECO:0000256" key="3">
    <source>
        <dbReference type="ARBA" id="ARBA00018672"/>
    </source>
</evidence>
<dbReference type="InterPro" id="IPR036097">
    <property type="entry name" value="HisK_dim/P_sf"/>
</dbReference>
<feature type="domain" description="Histidine kinase" evidence="11">
    <location>
        <begin position="576"/>
        <end position="799"/>
    </location>
</feature>
<dbReference type="SUPFAM" id="SSF55874">
    <property type="entry name" value="ATPase domain of HSP90 chaperone/DNA topoisomerase II/histidine kinase"/>
    <property type="match status" value="1"/>
</dbReference>
<proteinExistence type="predicted"/>
<feature type="domain" description="Response regulatory" evidence="12">
    <location>
        <begin position="821"/>
        <end position="944"/>
    </location>
</feature>
<feature type="modified residue" description="4-aspartylphosphate" evidence="8">
    <location>
        <position position="873"/>
    </location>
</feature>
<dbReference type="InterPro" id="IPR001638">
    <property type="entry name" value="Solute-binding_3/MltF_N"/>
</dbReference>
<dbReference type="Gene3D" id="1.10.287.130">
    <property type="match status" value="1"/>
</dbReference>
<evidence type="ECO:0000256" key="5">
    <source>
        <dbReference type="ARBA" id="ARBA00022777"/>
    </source>
</evidence>
<dbReference type="AlphaFoldDB" id="A0A923MKI3"/>
<keyword evidence="10" id="KW-0732">Signal</keyword>
<feature type="chain" id="PRO_5037939350" description="Stage 0 sporulation protein A homolog" evidence="10">
    <location>
        <begin position="33"/>
        <end position="947"/>
    </location>
</feature>
<dbReference type="PROSITE" id="PS50110">
    <property type="entry name" value="RESPONSE_REGULATORY"/>
    <property type="match status" value="1"/>
</dbReference>
<dbReference type="SUPFAM" id="SSF47384">
    <property type="entry name" value="Homodimeric domain of signal transducing histidine kinase"/>
    <property type="match status" value="1"/>
</dbReference>
<keyword evidence="5" id="KW-0418">Kinase</keyword>
<dbReference type="InterPro" id="IPR001789">
    <property type="entry name" value="Sig_transdc_resp-reg_receiver"/>
</dbReference>
<evidence type="ECO:0000259" key="12">
    <source>
        <dbReference type="PROSITE" id="PS50110"/>
    </source>
</evidence>
<comment type="function">
    <text evidence="7">May play the central regulatory role in sporulation. It may be an element of the effector pathway responsible for the activation of sporulation genes in response to nutritional stress. Spo0A may act in concert with spo0H (a sigma factor) to control the expression of some genes that are critical to the sporulation process.</text>
</comment>
<name>A0A923MKI3_9FIRM</name>
<dbReference type="EC" id="2.7.13.3" evidence="2"/>
<dbReference type="CDD" id="cd00082">
    <property type="entry name" value="HisKA"/>
    <property type="match status" value="1"/>
</dbReference>
<dbReference type="CDD" id="cd17546">
    <property type="entry name" value="REC_hyHK_CKI1_RcsC-like"/>
    <property type="match status" value="1"/>
</dbReference>
<sequence length="947" mass="106579">MNVTKRARTCRGLAILMTMLLLTALLPLSASAAETVSQHERVRVGFFAMDGYHMMDEDGNRSGYGYDFLRLMARYWDVDYEYVGYDKSWDEMQRMLIDGEIDMVTSARRTPEREELFDFSRPIGTNNGILTVRSDNSTIVEGKYSTYDGMRVALLRGNSRNDEFAEYARTKGFTYKSVYFDSAEEIAEALQNGTVDAIVTSFLRKMNNERILEKFGSSDFYVIVKKGNTELLNKINYAIDQMNAAEGSWKTTLYNKNYETTDTKNLEYTEEEKRIIAQYSKENPLHVLCDPTRYPYSYTENGEVKGILPDYFRKIADYAGLSYEFLVPATRDEYIAYQSNKDAVNISIDARLDTDNYAETKEWGLTAPYITMRMARVTRRDFDGKINVVTTVNQTASTSIEDVLAPGAEKLMCSTRQEMMEAVRDGKADAAFVYYYMAQAFINSDTTGTMTYTLLEQPTFSYRMVVSSTENHALAGILTKAMYAMPDNLVEDLATQYTTYKATNLTLVDMICLHPVTAVAIIVFISWMAVTLIVILNRLQTRRKLQLAAQQKAKEMTVLAEQAQAASKAKSTFLSNMTHDIRTPMNAIIGFTNIALHQDSVPEMHNCLKKIKESSDHLLSLLNDVLDLSRIESGKVEFSPVPTNITAVTDSVIEIVKGMLLNRELNFEVHREPLQNPYVMTEPVRIREILVNILNNAVKFTKDGGTIRFDAGGRPGVDAQHIVICYRIKDTGIGMSEDFQKKIFDEFAQEENGVRTQYKGTGLGMPISKKYIELMGGTITVDSRKGVGTTFTVEIPMELTNAEKVEKTKPLVQHNDLKGIKVLLAEDNDLNAELATMLLEDLGMTVTRAADGQEVVDLFAEYPAGTYDIILMDIMMPKMDGHQAAKAIRAMYADRPDAEEIPIIALSANAFSEDVQASQDAGMNGHVSKPLNMEEVTKVIERNLNRP</sequence>
<dbReference type="PROSITE" id="PS50109">
    <property type="entry name" value="HIS_KIN"/>
    <property type="match status" value="1"/>
</dbReference>
<dbReference type="InterPro" id="IPR011006">
    <property type="entry name" value="CheY-like_superfamily"/>
</dbReference>
<dbReference type="Gene3D" id="3.40.50.2300">
    <property type="match status" value="1"/>
</dbReference>
<dbReference type="PANTHER" id="PTHR45339">
    <property type="entry name" value="HYBRID SIGNAL TRANSDUCTION HISTIDINE KINASE J"/>
    <property type="match status" value="1"/>
</dbReference>
<dbReference type="SUPFAM" id="SSF53850">
    <property type="entry name" value="Periplasmic binding protein-like II"/>
    <property type="match status" value="2"/>
</dbReference>
<dbReference type="GO" id="GO:0000155">
    <property type="term" value="F:phosphorelay sensor kinase activity"/>
    <property type="evidence" value="ECO:0007669"/>
    <property type="project" value="InterPro"/>
</dbReference>
<dbReference type="Pfam" id="PF00512">
    <property type="entry name" value="HisKA"/>
    <property type="match status" value="1"/>
</dbReference>
<keyword evidence="9" id="KW-0472">Membrane</keyword>
<evidence type="ECO:0000259" key="11">
    <source>
        <dbReference type="PROSITE" id="PS50109"/>
    </source>
</evidence>
<dbReference type="Pfam" id="PF00497">
    <property type="entry name" value="SBP_bac_3"/>
    <property type="match status" value="2"/>
</dbReference>
<protein>
    <recommendedName>
        <fullName evidence="3">Stage 0 sporulation protein A homolog</fullName>
        <ecNumber evidence="2">2.7.13.3</ecNumber>
    </recommendedName>
</protein>
<dbReference type="CDD" id="cd16922">
    <property type="entry name" value="HATPase_EvgS-ArcB-TorS-like"/>
    <property type="match status" value="1"/>
</dbReference>
<dbReference type="InterPro" id="IPR003594">
    <property type="entry name" value="HATPase_dom"/>
</dbReference>
<keyword evidence="4 8" id="KW-0597">Phosphoprotein</keyword>
<dbReference type="InterPro" id="IPR005467">
    <property type="entry name" value="His_kinase_dom"/>
</dbReference>
<dbReference type="SMART" id="SM00062">
    <property type="entry name" value="PBPb"/>
    <property type="match status" value="1"/>
</dbReference>
<dbReference type="InterPro" id="IPR003661">
    <property type="entry name" value="HisK_dim/P_dom"/>
</dbReference>
<accession>A0A923MKI3</accession>
<reference evidence="13" key="1">
    <citation type="submission" date="2020-08" db="EMBL/GenBank/DDBJ databases">
        <title>Genome public.</title>
        <authorList>
            <person name="Liu C."/>
            <person name="Sun Q."/>
        </authorList>
    </citation>
    <scope>NUCLEOTIDE SEQUENCE</scope>
    <source>
        <strain evidence="13">BX15</strain>
    </source>
</reference>
<keyword evidence="9" id="KW-0812">Transmembrane</keyword>
<dbReference type="Pfam" id="PF02518">
    <property type="entry name" value="HATPase_c"/>
    <property type="match status" value="1"/>
</dbReference>
<dbReference type="RefSeq" id="WP_187016116.1">
    <property type="nucleotide sequence ID" value="NZ_JACOQI010000025.1"/>
</dbReference>
<dbReference type="SUPFAM" id="SSF52172">
    <property type="entry name" value="CheY-like"/>
    <property type="match status" value="1"/>
</dbReference>
<evidence type="ECO:0000313" key="13">
    <source>
        <dbReference type="EMBL" id="MBC5771948.1"/>
    </source>
</evidence>
<feature type="signal peptide" evidence="10">
    <location>
        <begin position="1"/>
        <end position="32"/>
    </location>
</feature>
<dbReference type="InterPro" id="IPR036890">
    <property type="entry name" value="HATPase_C_sf"/>
</dbReference>
<comment type="catalytic activity">
    <reaction evidence="1">
        <text>ATP + protein L-histidine = ADP + protein N-phospho-L-histidine.</text>
        <dbReference type="EC" id="2.7.13.3"/>
    </reaction>
</comment>
<dbReference type="EMBL" id="JACOQI010000025">
    <property type="protein sequence ID" value="MBC5771948.1"/>
    <property type="molecule type" value="Genomic_DNA"/>
</dbReference>